<feature type="compositionally biased region" description="Polar residues" evidence="1">
    <location>
        <begin position="85"/>
        <end position="101"/>
    </location>
</feature>
<keyword evidence="3" id="KW-1185">Reference proteome</keyword>
<evidence type="ECO:0000313" key="2">
    <source>
        <dbReference type="EMBL" id="KAK7234342.1"/>
    </source>
</evidence>
<sequence>MIWTPKRWTRTSNCLGVALCPAWWTKSSLLLDFFLPHTFALFHRRGKKNLPSGQRPKFPLDSFLSLLSCSKMISPRVLERRESGKNPSYSVTEQSDDSSVTQDDPLLASFAVYPLHPSEVEERKGTLYI</sequence>
<reference evidence="2 3" key="1">
    <citation type="submission" date="2024-01" db="EMBL/GenBank/DDBJ databases">
        <title>The genomes of 5 underutilized Papilionoideae crops provide insights into root nodulation and disease resistanc.</title>
        <authorList>
            <person name="Yuan L."/>
        </authorList>
    </citation>
    <scope>NUCLEOTIDE SEQUENCE [LARGE SCALE GENOMIC DNA]</scope>
    <source>
        <strain evidence="2">ZHUSHIDOU_FW_LH</strain>
        <tissue evidence="2">Leaf</tissue>
    </source>
</reference>
<protein>
    <submittedName>
        <fullName evidence="2">Uncharacterized protein</fullName>
    </submittedName>
</protein>
<accession>A0AAN9DRF0</accession>
<name>A0AAN9DRF0_CROPI</name>
<feature type="region of interest" description="Disordered" evidence="1">
    <location>
        <begin position="79"/>
        <end position="101"/>
    </location>
</feature>
<dbReference type="Proteomes" id="UP001372338">
    <property type="component" value="Unassembled WGS sequence"/>
</dbReference>
<proteinExistence type="predicted"/>
<dbReference type="EMBL" id="JAYWIO010000063">
    <property type="protein sequence ID" value="KAK7234342.1"/>
    <property type="molecule type" value="Genomic_DNA"/>
</dbReference>
<evidence type="ECO:0000313" key="3">
    <source>
        <dbReference type="Proteomes" id="UP001372338"/>
    </source>
</evidence>
<comment type="caution">
    <text evidence="2">The sequence shown here is derived from an EMBL/GenBank/DDBJ whole genome shotgun (WGS) entry which is preliminary data.</text>
</comment>
<dbReference type="AlphaFoldDB" id="A0AAN9DRF0"/>
<gene>
    <name evidence="2" type="ORF">RIF29_46991</name>
</gene>
<evidence type="ECO:0000256" key="1">
    <source>
        <dbReference type="SAM" id="MobiDB-lite"/>
    </source>
</evidence>
<organism evidence="2 3">
    <name type="scientific">Crotalaria pallida</name>
    <name type="common">Smooth rattlebox</name>
    <name type="synonym">Crotalaria striata</name>
    <dbReference type="NCBI Taxonomy" id="3830"/>
    <lineage>
        <taxon>Eukaryota</taxon>
        <taxon>Viridiplantae</taxon>
        <taxon>Streptophyta</taxon>
        <taxon>Embryophyta</taxon>
        <taxon>Tracheophyta</taxon>
        <taxon>Spermatophyta</taxon>
        <taxon>Magnoliopsida</taxon>
        <taxon>eudicotyledons</taxon>
        <taxon>Gunneridae</taxon>
        <taxon>Pentapetalae</taxon>
        <taxon>rosids</taxon>
        <taxon>fabids</taxon>
        <taxon>Fabales</taxon>
        <taxon>Fabaceae</taxon>
        <taxon>Papilionoideae</taxon>
        <taxon>50 kb inversion clade</taxon>
        <taxon>genistoids sensu lato</taxon>
        <taxon>core genistoids</taxon>
        <taxon>Crotalarieae</taxon>
        <taxon>Crotalaria</taxon>
    </lineage>
</organism>